<dbReference type="EMBL" id="MBFR01000065">
    <property type="protein sequence ID" value="PVU95104.1"/>
    <property type="molecule type" value="Genomic_DNA"/>
</dbReference>
<keyword evidence="2" id="KW-0963">Cytoplasm</keyword>
<evidence type="ECO:0000256" key="2">
    <source>
        <dbReference type="ARBA" id="ARBA00022490"/>
    </source>
</evidence>
<evidence type="ECO:0000256" key="3">
    <source>
        <dbReference type="ARBA" id="ARBA00023157"/>
    </source>
</evidence>
<evidence type="ECO:0000259" key="6">
    <source>
        <dbReference type="Pfam" id="PF06747"/>
    </source>
</evidence>
<proteinExistence type="inferred from homology"/>
<feature type="domain" description="CHCH" evidence="6">
    <location>
        <begin position="29"/>
        <end position="62"/>
    </location>
</feature>
<dbReference type="InterPro" id="IPR010625">
    <property type="entry name" value="CHCH"/>
</dbReference>
<dbReference type="GO" id="GO:0005758">
    <property type="term" value="C:mitochondrial intermembrane space"/>
    <property type="evidence" value="ECO:0007669"/>
    <property type="project" value="TreeGrafter"/>
</dbReference>
<dbReference type="PANTHER" id="PTHR21107:SF2">
    <property type="entry name" value="CYTOCHROME C OXIDASE ASSEMBLY PROTEIN COX19"/>
    <property type="match status" value="1"/>
</dbReference>
<dbReference type="OrthoDB" id="268594at2759"/>
<dbReference type="GO" id="GO:0033617">
    <property type="term" value="P:mitochondrial respiratory chain complex IV assembly"/>
    <property type="evidence" value="ECO:0007669"/>
    <property type="project" value="TreeGrafter"/>
</dbReference>
<evidence type="ECO:0000256" key="5">
    <source>
        <dbReference type="ARBA" id="ARBA00038223"/>
    </source>
</evidence>
<organism evidence="7 8">
    <name type="scientific">Smittium simulii</name>
    <dbReference type="NCBI Taxonomy" id="133385"/>
    <lineage>
        <taxon>Eukaryota</taxon>
        <taxon>Fungi</taxon>
        <taxon>Fungi incertae sedis</taxon>
        <taxon>Zoopagomycota</taxon>
        <taxon>Kickxellomycotina</taxon>
        <taxon>Harpellomycetes</taxon>
        <taxon>Harpellales</taxon>
        <taxon>Legeriomycetaceae</taxon>
        <taxon>Smittium</taxon>
    </lineage>
</organism>
<sequence length="91" mass="10302">MSFGGPMNVSLSPSPPDRGSFPLDHLGECKTHMLKYLNCIKNTDDHSSCRDLTKRYLECRMEKELMDKTDFVELGFISQKKSLGQADNTSK</sequence>
<accession>A0A2T9YS68</accession>
<evidence type="ECO:0000313" key="7">
    <source>
        <dbReference type="EMBL" id="PVU95104.1"/>
    </source>
</evidence>
<keyword evidence="8" id="KW-1185">Reference proteome</keyword>
<dbReference type="AlphaFoldDB" id="A0A2T9YS68"/>
<dbReference type="InterPro" id="IPR051383">
    <property type="entry name" value="COX19"/>
</dbReference>
<comment type="subcellular location">
    <subcellularLocation>
        <location evidence="1">Cytoplasm</location>
    </subcellularLocation>
</comment>
<dbReference type="Pfam" id="PF06747">
    <property type="entry name" value="CHCH"/>
    <property type="match status" value="1"/>
</dbReference>
<name>A0A2T9YS68_9FUNG</name>
<evidence type="ECO:0000256" key="4">
    <source>
        <dbReference type="ARBA" id="ARBA00037279"/>
    </source>
</evidence>
<dbReference type="STRING" id="133385.A0A2T9YS68"/>
<evidence type="ECO:0000256" key="1">
    <source>
        <dbReference type="ARBA" id="ARBA00004496"/>
    </source>
</evidence>
<comment type="similarity">
    <text evidence="5">Belongs to the COX19 family.</text>
</comment>
<dbReference type="PANTHER" id="PTHR21107">
    <property type="entry name" value="CYTOCHROME C OXIDASE ASSEMBLY PROTEIN COX19"/>
    <property type="match status" value="1"/>
</dbReference>
<keyword evidence="3" id="KW-1015">Disulfide bond</keyword>
<dbReference type="Proteomes" id="UP000245383">
    <property type="component" value="Unassembled WGS sequence"/>
</dbReference>
<gene>
    <name evidence="7" type="ORF">BB561_002039</name>
</gene>
<evidence type="ECO:0000313" key="8">
    <source>
        <dbReference type="Proteomes" id="UP000245383"/>
    </source>
</evidence>
<comment type="caution">
    <text evidence="7">The sequence shown here is derived from an EMBL/GenBank/DDBJ whole genome shotgun (WGS) entry which is preliminary data.</text>
</comment>
<protein>
    <recommendedName>
        <fullName evidence="6">CHCH domain-containing protein</fullName>
    </recommendedName>
</protein>
<comment type="function">
    <text evidence="4">Required for the assembly of mitochondrial cytochrome c oxidase.</text>
</comment>
<reference evidence="7 8" key="1">
    <citation type="journal article" date="2018" name="MBio">
        <title>Comparative Genomics Reveals the Core Gene Toolbox for the Fungus-Insect Symbiosis.</title>
        <authorList>
            <person name="Wang Y."/>
            <person name="Stata M."/>
            <person name="Wang W."/>
            <person name="Stajich J.E."/>
            <person name="White M.M."/>
            <person name="Moncalvo J.M."/>
        </authorList>
    </citation>
    <scope>NUCLEOTIDE SEQUENCE [LARGE SCALE GENOMIC DNA]</scope>
    <source>
        <strain evidence="7 8">SWE-8-4</strain>
    </source>
</reference>